<gene>
    <name evidence="1" type="ORF">QBC40DRAFT_257519</name>
</gene>
<keyword evidence="2" id="KW-1185">Reference proteome</keyword>
<dbReference type="AlphaFoldDB" id="A0AAN6XAE7"/>
<proteinExistence type="predicted"/>
<dbReference type="SUPFAM" id="SSF52972">
    <property type="entry name" value="ITPase-like"/>
    <property type="match status" value="1"/>
</dbReference>
<evidence type="ECO:0000313" key="2">
    <source>
        <dbReference type="Proteomes" id="UP001303160"/>
    </source>
</evidence>
<sequence>MASSSEAAAASPYVNEGLPKKESIAPLELFKPLRFPTQPDILQGLMFSLAEDDTEKRVFVLVLTNNVEKHKIVEAYFKRHTPRNTKILLMQLGNASSGVGEQPYNGQGAYGAFNRVDHAMVTMILNKEVQAAVVYGAITTIIYVAIESFITRPGYSPPANGEQPRTVPIDYGYILMYNPATKVAKTGVSWGLSVPLAYYNEAQKYGIRDPKGQELIAEFGKGKTLSQEAQKDHGTVTVGEIMAANMEGVDKGNWHKSLTDGKVDRYTLIAGAMEKMEIPW</sequence>
<dbReference type="Gene3D" id="3.90.950.10">
    <property type="match status" value="1"/>
</dbReference>
<accession>A0AAN6XAE7</accession>
<dbReference type="EMBL" id="MU863973">
    <property type="protein sequence ID" value="KAK4196950.1"/>
    <property type="molecule type" value="Genomic_DNA"/>
</dbReference>
<reference evidence="1" key="1">
    <citation type="journal article" date="2023" name="Mol. Phylogenet. Evol.">
        <title>Genome-scale phylogeny and comparative genomics of the fungal order Sordariales.</title>
        <authorList>
            <person name="Hensen N."/>
            <person name="Bonometti L."/>
            <person name="Westerberg I."/>
            <person name="Brannstrom I.O."/>
            <person name="Guillou S."/>
            <person name="Cros-Aarteil S."/>
            <person name="Calhoun S."/>
            <person name="Haridas S."/>
            <person name="Kuo A."/>
            <person name="Mondo S."/>
            <person name="Pangilinan J."/>
            <person name="Riley R."/>
            <person name="LaButti K."/>
            <person name="Andreopoulos B."/>
            <person name="Lipzen A."/>
            <person name="Chen C."/>
            <person name="Yan M."/>
            <person name="Daum C."/>
            <person name="Ng V."/>
            <person name="Clum A."/>
            <person name="Steindorff A."/>
            <person name="Ohm R.A."/>
            <person name="Martin F."/>
            <person name="Silar P."/>
            <person name="Natvig D.O."/>
            <person name="Lalanne C."/>
            <person name="Gautier V."/>
            <person name="Ament-Velasquez S.L."/>
            <person name="Kruys A."/>
            <person name="Hutchinson M.I."/>
            <person name="Powell A.J."/>
            <person name="Barry K."/>
            <person name="Miller A.N."/>
            <person name="Grigoriev I.V."/>
            <person name="Debuchy R."/>
            <person name="Gladieux P."/>
            <person name="Hiltunen Thoren M."/>
            <person name="Johannesson H."/>
        </authorList>
    </citation>
    <scope>NUCLEOTIDE SEQUENCE</scope>
    <source>
        <strain evidence="1">CBS 315.58</strain>
    </source>
</reference>
<name>A0AAN6XAE7_9PEZI</name>
<organism evidence="1 2">
    <name type="scientific">Triangularia verruculosa</name>
    <dbReference type="NCBI Taxonomy" id="2587418"/>
    <lineage>
        <taxon>Eukaryota</taxon>
        <taxon>Fungi</taxon>
        <taxon>Dikarya</taxon>
        <taxon>Ascomycota</taxon>
        <taxon>Pezizomycotina</taxon>
        <taxon>Sordariomycetes</taxon>
        <taxon>Sordariomycetidae</taxon>
        <taxon>Sordariales</taxon>
        <taxon>Podosporaceae</taxon>
        <taxon>Triangularia</taxon>
    </lineage>
</organism>
<comment type="caution">
    <text evidence="1">The sequence shown here is derived from an EMBL/GenBank/DDBJ whole genome shotgun (WGS) entry which is preliminary data.</text>
</comment>
<evidence type="ECO:0000313" key="1">
    <source>
        <dbReference type="EMBL" id="KAK4196950.1"/>
    </source>
</evidence>
<protein>
    <submittedName>
        <fullName evidence="1">Uncharacterized protein</fullName>
    </submittedName>
</protein>
<dbReference type="Proteomes" id="UP001303160">
    <property type="component" value="Unassembled WGS sequence"/>
</dbReference>
<dbReference type="InterPro" id="IPR029001">
    <property type="entry name" value="ITPase-like_fam"/>
</dbReference>
<reference evidence="1" key="2">
    <citation type="submission" date="2023-05" db="EMBL/GenBank/DDBJ databases">
        <authorList>
            <consortium name="Lawrence Berkeley National Laboratory"/>
            <person name="Steindorff A."/>
            <person name="Hensen N."/>
            <person name="Bonometti L."/>
            <person name="Westerberg I."/>
            <person name="Brannstrom I.O."/>
            <person name="Guillou S."/>
            <person name="Cros-Aarteil S."/>
            <person name="Calhoun S."/>
            <person name="Haridas S."/>
            <person name="Kuo A."/>
            <person name="Mondo S."/>
            <person name="Pangilinan J."/>
            <person name="Riley R."/>
            <person name="Labutti K."/>
            <person name="Andreopoulos B."/>
            <person name="Lipzen A."/>
            <person name="Chen C."/>
            <person name="Yanf M."/>
            <person name="Daum C."/>
            <person name="Ng V."/>
            <person name="Clum A."/>
            <person name="Ohm R."/>
            <person name="Martin F."/>
            <person name="Silar P."/>
            <person name="Natvig D."/>
            <person name="Lalanne C."/>
            <person name="Gautier V."/>
            <person name="Ament-Velasquez S.L."/>
            <person name="Kruys A."/>
            <person name="Hutchinson M.I."/>
            <person name="Powell A.J."/>
            <person name="Barry K."/>
            <person name="Miller A.N."/>
            <person name="Grigoriev I.V."/>
            <person name="Debuchy R."/>
            <person name="Gladieux P."/>
            <person name="Thoren M.H."/>
            <person name="Johannesson H."/>
        </authorList>
    </citation>
    <scope>NUCLEOTIDE SEQUENCE</scope>
    <source>
        <strain evidence="1">CBS 315.58</strain>
    </source>
</reference>